<dbReference type="Proteomes" id="UP000742786">
    <property type="component" value="Unassembled WGS sequence"/>
</dbReference>
<dbReference type="EMBL" id="CAJQUM010000001">
    <property type="protein sequence ID" value="CAG4884487.1"/>
    <property type="molecule type" value="Genomic_DNA"/>
</dbReference>
<feature type="transmembrane region" description="Helical" evidence="1">
    <location>
        <begin position="124"/>
        <end position="142"/>
    </location>
</feature>
<comment type="caution">
    <text evidence="2">The sequence shown here is derived from an EMBL/GenBank/DDBJ whole genome shotgun (WGS) entry which is preliminary data.</text>
</comment>
<protein>
    <submittedName>
        <fullName evidence="2">YeeE/YedE family protein</fullName>
    </submittedName>
</protein>
<gene>
    <name evidence="2" type="ORF">GTOL_12370</name>
</gene>
<dbReference type="Pfam" id="PF20398">
    <property type="entry name" value="DUF6691"/>
    <property type="match status" value="1"/>
</dbReference>
<dbReference type="RefSeq" id="WP_220636337.1">
    <property type="nucleotide sequence ID" value="NZ_CAJQUM010000001.1"/>
</dbReference>
<keyword evidence="1" id="KW-0472">Membrane</keyword>
<feature type="transmembrane region" description="Helical" evidence="1">
    <location>
        <begin position="12"/>
        <end position="33"/>
    </location>
</feature>
<reference evidence="2" key="1">
    <citation type="submission" date="2021-04" db="EMBL/GenBank/DDBJ databases">
        <authorList>
            <person name="Hornung B."/>
        </authorList>
    </citation>
    <scope>NUCLEOTIDE SEQUENCE</scope>
    <source>
        <strain evidence="2">G5G6</strain>
    </source>
</reference>
<name>A0A916N9F5_9PROT</name>
<evidence type="ECO:0000256" key="1">
    <source>
        <dbReference type="SAM" id="Phobius"/>
    </source>
</evidence>
<sequence>MTKTSTTLSQIATSFATLLSGVIFGFGLSWATMIRPESVINFLTWRDLGLLLVLGSATGLNLIVFQLVPRLRARSLLGAEFEKRPFTLDRQSLLGGALFGVGWGICGVCPGPALTGIGAGNFDLLIALAGIFAGAWLHGLWANRQSGKTNDAQQLV</sequence>
<dbReference type="AlphaFoldDB" id="A0A916N9F5"/>
<evidence type="ECO:0000313" key="2">
    <source>
        <dbReference type="EMBL" id="CAG4884487.1"/>
    </source>
</evidence>
<keyword evidence="1" id="KW-1133">Transmembrane helix</keyword>
<feature type="transmembrane region" description="Helical" evidence="1">
    <location>
        <begin position="48"/>
        <end position="68"/>
    </location>
</feature>
<keyword evidence="1" id="KW-0812">Transmembrane</keyword>
<dbReference type="InterPro" id="IPR046513">
    <property type="entry name" value="DUF6691"/>
</dbReference>
<feature type="transmembrane region" description="Helical" evidence="1">
    <location>
        <begin position="93"/>
        <end position="118"/>
    </location>
</feature>
<keyword evidence="3" id="KW-1185">Reference proteome</keyword>
<evidence type="ECO:0000313" key="3">
    <source>
        <dbReference type="Proteomes" id="UP000742786"/>
    </source>
</evidence>
<organism evidence="2 3">
    <name type="scientific">Georgfuchsia toluolica</name>
    <dbReference type="NCBI Taxonomy" id="424218"/>
    <lineage>
        <taxon>Bacteria</taxon>
        <taxon>Pseudomonadati</taxon>
        <taxon>Pseudomonadota</taxon>
        <taxon>Betaproteobacteria</taxon>
        <taxon>Nitrosomonadales</taxon>
        <taxon>Sterolibacteriaceae</taxon>
        <taxon>Georgfuchsia</taxon>
    </lineage>
</organism>
<accession>A0A916N9F5</accession>
<proteinExistence type="predicted"/>